<evidence type="ECO:0000256" key="2">
    <source>
        <dbReference type="ARBA" id="ARBA00023002"/>
    </source>
</evidence>
<dbReference type="GO" id="GO:0010181">
    <property type="term" value="F:FMN binding"/>
    <property type="evidence" value="ECO:0007669"/>
    <property type="project" value="InterPro"/>
</dbReference>
<dbReference type="OrthoDB" id="9784632at2"/>
<dbReference type="EMBL" id="FWXY01000008">
    <property type="protein sequence ID" value="SMC72207.1"/>
    <property type="molecule type" value="Genomic_DNA"/>
</dbReference>
<accession>A0A1W2BH02</accession>
<evidence type="ECO:0000256" key="1">
    <source>
        <dbReference type="ARBA" id="ARBA00022630"/>
    </source>
</evidence>
<dbReference type="PANTHER" id="PTHR43656">
    <property type="entry name" value="BINDING OXIDOREDUCTASE, PUTATIVE (AFU_ORTHOLOGUE AFUA_2G08260)-RELATED"/>
    <property type="match status" value="1"/>
</dbReference>
<dbReference type="CDD" id="cd02803">
    <property type="entry name" value="OYE_like_FMN_family"/>
    <property type="match status" value="1"/>
</dbReference>
<name>A0A1W2BH02_9BACT</name>
<keyword evidence="5" id="KW-1185">Reference proteome</keyword>
<dbReference type="Gene3D" id="3.20.20.70">
    <property type="entry name" value="Aldolase class I"/>
    <property type="match status" value="1"/>
</dbReference>
<evidence type="ECO:0000313" key="5">
    <source>
        <dbReference type="Proteomes" id="UP000192418"/>
    </source>
</evidence>
<evidence type="ECO:0000313" key="4">
    <source>
        <dbReference type="EMBL" id="SMC72207.1"/>
    </source>
</evidence>
<dbReference type="Proteomes" id="UP000192418">
    <property type="component" value="Unassembled WGS sequence"/>
</dbReference>
<dbReference type="InterPro" id="IPR051799">
    <property type="entry name" value="NADH_flavin_oxidoreductase"/>
</dbReference>
<feature type="domain" description="NADH:flavin oxidoreductase/NADH oxidase N-terminal" evidence="3">
    <location>
        <begin position="4"/>
        <end position="334"/>
    </location>
</feature>
<keyword evidence="1" id="KW-0285">Flavoprotein</keyword>
<dbReference type="InterPro" id="IPR001155">
    <property type="entry name" value="OxRdtase_FMN_N"/>
</dbReference>
<organism evidence="4 5">
    <name type="scientific">Desulfocicer vacuolatum DSM 3385</name>
    <dbReference type="NCBI Taxonomy" id="1121400"/>
    <lineage>
        <taxon>Bacteria</taxon>
        <taxon>Pseudomonadati</taxon>
        <taxon>Thermodesulfobacteriota</taxon>
        <taxon>Desulfobacteria</taxon>
        <taxon>Desulfobacterales</taxon>
        <taxon>Desulfobacteraceae</taxon>
        <taxon>Desulfocicer</taxon>
    </lineage>
</organism>
<proteinExistence type="predicted"/>
<gene>
    <name evidence="4" type="ORF">SAMN02746065_10888</name>
</gene>
<dbReference type="AlphaFoldDB" id="A0A1W2BH02"/>
<dbReference type="STRING" id="1121400.SAMN02746065_10888"/>
<protein>
    <submittedName>
        <fullName evidence="4">2,4-dienoyl-CoA reductase</fullName>
    </submittedName>
</protein>
<evidence type="ECO:0000259" key="3">
    <source>
        <dbReference type="Pfam" id="PF00724"/>
    </source>
</evidence>
<reference evidence="4 5" key="1">
    <citation type="submission" date="2017-04" db="EMBL/GenBank/DDBJ databases">
        <authorList>
            <person name="Afonso C.L."/>
            <person name="Miller P.J."/>
            <person name="Scott M.A."/>
            <person name="Spackman E."/>
            <person name="Goraichik I."/>
            <person name="Dimitrov K.M."/>
            <person name="Suarez D.L."/>
            <person name="Swayne D.E."/>
        </authorList>
    </citation>
    <scope>NUCLEOTIDE SEQUENCE [LARGE SCALE GENOMIC DNA]</scope>
    <source>
        <strain evidence="4 5">DSM 3385</strain>
    </source>
</reference>
<dbReference type="Pfam" id="PF00724">
    <property type="entry name" value="Oxidored_FMN"/>
    <property type="match status" value="1"/>
</dbReference>
<dbReference type="RefSeq" id="WP_084068579.1">
    <property type="nucleotide sequence ID" value="NZ_FWXY01000008.1"/>
</dbReference>
<dbReference type="PANTHER" id="PTHR43656:SF2">
    <property type="entry name" value="BINDING OXIDOREDUCTASE, PUTATIVE (AFU_ORTHOLOGUE AFUA_2G08260)-RELATED"/>
    <property type="match status" value="1"/>
</dbReference>
<dbReference type="GO" id="GO:0016491">
    <property type="term" value="F:oxidoreductase activity"/>
    <property type="evidence" value="ECO:0007669"/>
    <property type="project" value="UniProtKB-KW"/>
</dbReference>
<keyword evidence="2" id="KW-0560">Oxidoreductase</keyword>
<dbReference type="InterPro" id="IPR013785">
    <property type="entry name" value="Aldolase_TIM"/>
</dbReference>
<sequence length="375" mass="41665">MSTLFEQTTINGMKVKNRFVRSATYEAMADLDGKVTDQLLEYMAQLARGQVGLIITGHAHVTREGQAGPRQMGIYSDDMMDSLKKVASVIHDNGGVVAVQLAHAGKNGIGKEAHAPLAPSDVFKKKVKKASAMTMDDINRTINAFGDAAHRAVRAGFDAVEIHAAHGYMLSQFLSPHYNKRKDDYGGILENRARLLIEVYEEIRQRVGASFPIMVKINCQDFLEDGMTLEEMITVCKMVEQRGMDAIEMSGGTFESGKYIPSRVGISKSQDREAYYKDAARRFKKELNIPLILVGGILSYNIAEDAVDSGVTDYIAISRPLIREPHLIERWESGDIEKAKCISCNKCFTTLFAKEALHCPVEKKEQEKEDAHVSK</sequence>
<dbReference type="SUPFAM" id="SSF51395">
    <property type="entry name" value="FMN-linked oxidoreductases"/>
    <property type="match status" value="1"/>
</dbReference>